<dbReference type="InterPro" id="IPR024130">
    <property type="entry name" value="DAP1/DAPL1"/>
</dbReference>
<dbReference type="GO" id="GO:0010507">
    <property type="term" value="P:negative regulation of autophagy"/>
    <property type="evidence" value="ECO:0007669"/>
    <property type="project" value="TreeGrafter"/>
</dbReference>
<feature type="compositionally biased region" description="Basic and acidic residues" evidence="1">
    <location>
        <begin position="34"/>
        <end position="51"/>
    </location>
</feature>
<evidence type="ECO:0000313" key="2">
    <source>
        <dbReference type="EMBL" id="KYN34418.1"/>
    </source>
</evidence>
<reference evidence="2 3" key="1">
    <citation type="submission" date="2016-03" db="EMBL/GenBank/DDBJ databases">
        <title>Trachymyrmex septentrionalis WGS genome.</title>
        <authorList>
            <person name="Nygaard S."/>
            <person name="Hu H."/>
            <person name="Boomsma J."/>
            <person name="Zhang G."/>
        </authorList>
    </citation>
    <scope>NUCLEOTIDE SEQUENCE [LARGE SCALE GENOMIC DNA]</scope>
    <source>
        <strain evidence="2">Tsep2-gDNA-1</strain>
        <tissue evidence="2">Whole body</tissue>
    </source>
</reference>
<dbReference type="GO" id="GO:0070513">
    <property type="term" value="F:death domain binding"/>
    <property type="evidence" value="ECO:0007669"/>
    <property type="project" value="TreeGrafter"/>
</dbReference>
<feature type="non-terminal residue" evidence="2">
    <location>
        <position position="1"/>
    </location>
</feature>
<keyword evidence="3" id="KW-1185">Reference proteome</keyword>
<name>A0A195F1S7_9HYME</name>
<dbReference type="PANTHER" id="PTHR13177:SF4">
    <property type="entry name" value="GEO09647P1"/>
    <property type="match status" value="1"/>
</dbReference>
<accession>A0A195F1S7</accession>
<dbReference type="GO" id="GO:0034198">
    <property type="term" value="P:cellular response to amino acid starvation"/>
    <property type="evidence" value="ECO:0007669"/>
    <property type="project" value="TreeGrafter"/>
</dbReference>
<dbReference type="EMBL" id="KQ981864">
    <property type="protein sequence ID" value="KYN34418.1"/>
    <property type="molecule type" value="Genomic_DNA"/>
</dbReference>
<dbReference type="STRING" id="34720.A0A195F1S7"/>
<dbReference type="GO" id="GO:0097190">
    <property type="term" value="P:apoptotic signaling pathway"/>
    <property type="evidence" value="ECO:0007669"/>
    <property type="project" value="TreeGrafter"/>
</dbReference>
<dbReference type="AlphaFoldDB" id="A0A195F1S7"/>
<dbReference type="PANTHER" id="PTHR13177">
    <property type="entry name" value="DEATH-ASSOCIATED PROTEIN 1"/>
    <property type="match status" value="1"/>
</dbReference>
<dbReference type="Proteomes" id="UP000078541">
    <property type="component" value="Unassembled WGS sequence"/>
</dbReference>
<organism evidence="2 3">
    <name type="scientific">Trachymyrmex septentrionalis</name>
    <dbReference type="NCBI Taxonomy" id="34720"/>
    <lineage>
        <taxon>Eukaryota</taxon>
        <taxon>Metazoa</taxon>
        <taxon>Ecdysozoa</taxon>
        <taxon>Arthropoda</taxon>
        <taxon>Hexapoda</taxon>
        <taxon>Insecta</taxon>
        <taxon>Pterygota</taxon>
        <taxon>Neoptera</taxon>
        <taxon>Endopterygota</taxon>
        <taxon>Hymenoptera</taxon>
        <taxon>Apocrita</taxon>
        <taxon>Aculeata</taxon>
        <taxon>Formicoidea</taxon>
        <taxon>Formicidae</taxon>
        <taxon>Myrmicinae</taxon>
        <taxon>Trachymyrmex</taxon>
    </lineage>
</organism>
<sequence>EDNGMSSSGDECKLKGGHPPAVKAGGMRITQHKTPKDERETKPSKDVEESKPSSSPPKTIMISGAPAKGNADFPPEAVQHFHEKPIPTHDARPAHCSRPIIIQQPRKNNYTNIYIYIYIWEIGICYISVLKQVFKEIKIEEFELSAAAFVTVLDPLIDD</sequence>
<dbReference type="Pfam" id="PF15228">
    <property type="entry name" value="DAP"/>
    <property type="match status" value="1"/>
</dbReference>
<proteinExistence type="predicted"/>
<evidence type="ECO:0000256" key="1">
    <source>
        <dbReference type="SAM" id="MobiDB-lite"/>
    </source>
</evidence>
<feature type="region of interest" description="Disordered" evidence="1">
    <location>
        <begin position="1"/>
        <end position="75"/>
    </location>
</feature>
<gene>
    <name evidence="2" type="ORF">ALC56_11526</name>
</gene>
<protein>
    <submittedName>
        <fullName evidence="2">Death-associated protein 1</fullName>
    </submittedName>
</protein>
<evidence type="ECO:0000313" key="3">
    <source>
        <dbReference type="Proteomes" id="UP000078541"/>
    </source>
</evidence>